<evidence type="ECO:0000313" key="4">
    <source>
        <dbReference type="WBParaSite" id="SMUV_0000024901-mRNA-1"/>
    </source>
</evidence>
<keyword evidence="3" id="KW-1185">Reference proteome</keyword>
<feature type="transmembrane region" description="Helical" evidence="2">
    <location>
        <begin position="191"/>
        <end position="211"/>
    </location>
</feature>
<name>A0A0N5A865_9BILA</name>
<feature type="transmembrane region" description="Helical" evidence="2">
    <location>
        <begin position="231"/>
        <end position="254"/>
    </location>
</feature>
<keyword evidence="2" id="KW-0472">Membrane</keyword>
<keyword evidence="2" id="KW-1133">Transmembrane helix</keyword>
<feature type="transmembrane region" description="Helical" evidence="2">
    <location>
        <begin position="93"/>
        <end position="115"/>
    </location>
</feature>
<protein>
    <submittedName>
        <fullName evidence="4">Uncharacterized protein</fullName>
    </submittedName>
</protein>
<evidence type="ECO:0000313" key="3">
    <source>
        <dbReference type="Proteomes" id="UP000046393"/>
    </source>
</evidence>
<feature type="transmembrane region" description="Helical" evidence="2">
    <location>
        <begin position="449"/>
        <end position="474"/>
    </location>
</feature>
<feature type="transmembrane region" description="Helical" evidence="2">
    <location>
        <begin position="122"/>
        <end position="140"/>
    </location>
</feature>
<feature type="transmembrane region" description="Helical" evidence="2">
    <location>
        <begin position="160"/>
        <end position="179"/>
    </location>
</feature>
<feature type="region of interest" description="Disordered" evidence="1">
    <location>
        <begin position="612"/>
        <end position="631"/>
    </location>
</feature>
<dbReference type="AlphaFoldDB" id="A0A0N5A865"/>
<proteinExistence type="predicted"/>
<dbReference type="WBParaSite" id="SMUV_0000024901-mRNA-1">
    <property type="protein sequence ID" value="SMUV_0000024901-mRNA-1"/>
    <property type="gene ID" value="SMUV_0000024901"/>
</dbReference>
<evidence type="ECO:0000256" key="1">
    <source>
        <dbReference type="SAM" id="MobiDB-lite"/>
    </source>
</evidence>
<evidence type="ECO:0000256" key="2">
    <source>
        <dbReference type="SAM" id="Phobius"/>
    </source>
</evidence>
<reference evidence="4" key="1">
    <citation type="submission" date="2017-02" db="UniProtKB">
        <authorList>
            <consortium name="WormBaseParasite"/>
        </authorList>
    </citation>
    <scope>IDENTIFICATION</scope>
</reference>
<organism evidence="3 4">
    <name type="scientific">Syphacia muris</name>
    <dbReference type="NCBI Taxonomy" id="451379"/>
    <lineage>
        <taxon>Eukaryota</taxon>
        <taxon>Metazoa</taxon>
        <taxon>Ecdysozoa</taxon>
        <taxon>Nematoda</taxon>
        <taxon>Chromadorea</taxon>
        <taxon>Rhabditida</taxon>
        <taxon>Spirurina</taxon>
        <taxon>Oxyuridomorpha</taxon>
        <taxon>Oxyuroidea</taxon>
        <taxon>Oxyuridae</taxon>
        <taxon>Syphacia</taxon>
    </lineage>
</organism>
<sequence length="751" mass="86695">MQALRNGYVTSKKFVSSVVEFRSATSPLYWMVVNSTFWWSVFYLTREYQLKLLVSLAAFIFGWDVLLSSSHHHSPMVHLLLWPFREPIRVRPLLQFLFIGGSLGTALTMFSVYQLKTEKAETACWMAYGSLFLFMINPVLNYQQIPQRALKIIFSLFNRIKSFFVIAIVQPSITTYKLAEYIILLKWTKAIWHWLKCGIIGFATLVTNSYINFISFNRNLMDTIISSITKLSIKFINAIIWVKLLILCSLYRLWAAFVGKIRSLLNGIRNIIVTFCITLQRKVKRCICGVMFLIFNVRDALARCIFGIYNCIYHNLLRVRDAFIATARKIFYIVKNGPKLLVAVILNIYNSVKDLLIGSLLQIKTLAFNFLNGIWQRLYQIYRNIFNQVSQIFRWCLNTIASKLILPVGSCIAAIGSFLVYWCCGYWLLPMKCWLTRNVYVRLKNALDISLFWLIYICCFHWIRPLASILRVCLEKFAGLAFRQLKVIHAALQSALVRPFMKWLKHQFYGMFLLSKRMLREFGLLFKDIVLYPLFAAFVNLAKKVAAYINIIIFEPIGCWLYRKYKICEDYILIYVLAPICTLLVNNIPEKSPFCDDSDVELADFLPVETDQEESTSDKSSTSEESIHQTHSTLDEDFDLMHGLVFPSVEESESSDDEFTVDRKHSKKKHLKKRKDVNEAVVLPKITASDVVFSEEEGQKTDSNNAGRLTPDLQQIQDCVSESITDGKGILPTAESADEFMLTESPLYDAE</sequence>
<dbReference type="Proteomes" id="UP000046393">
    <property type="component" value="Unplaced"/>
</dbReference>
<keyword evidence="2" id="KW-0812">Transmembrane</keyword>
<feature type="transmembrane region" description="Helical" evidence="2">
    <location>
        <begin position="404"/>
        <end position="429"/>
    </location>
</feature>
<accession>A0A0N5A865</accession>